<dbReference type="Proteomes" id="UP000053257">
    <property type="component" value="Unassembled WGS sequence"/>
</dbReference>
<dbReference type="AlphaFoldDB" id="A0A0C3S6G9"/>
<keyword evidence="2" id="KW-1185">Reference proteome</keyword>
<name>A0A0C3S6G9_PHLG1</name>
<evidence type="ECO:0000313" key="2">
    <source>
        <dbReference type="Proteomes" id="UP000053257"/>
    </source>
</evidence>
<reference evidence="1 2" key="1">
    <citation type="journal article" date="2014" name="PLoS Genet.">
        <title>Analysis of the Phlebiopsis gigantea genome, transcriptome and secretome provides insight into its pioneer colonization strategies of wood.</title>
        <authorList>
            <person name="Hori C."/>
            <person name="Ishida T."/>
            <person name="Igarashi K."/>
            <person name="Samejima M."/>
            <person name="Suzuki H."/>
            <person name="Master E."/>
            <person name="Ferreira P."/>
            <person name="Ruiz-Duenas F.J."/>
            <person name="Held B."/>
            <person name="Canessa P."/>
            <person name="Larrondo L.F."/>
            <person name="Schmoll M."/>
            <person name="Druzhinina I.S."/>
            <person name="Kubicek C.P."/>
            <person name="Gaskell J.A."/>
            <person name="Kersten P."/>
            <person name="St John F."/>
            <person name="Glasner J."/>
            <person name="Sabat G."/>
            <person name="Splinter BonDurant S."/>
            <person name="Syed K."/>
            <person name="Yadav J."/>
            <person name="Mgbeahuruike A.C."/>
            <person name="Kovalchuk A."/>
            <person name="Asiegbu F.O."/>
            <person name="Lackner G."/>
            <person name="Hoffmeister D."/>
            <person name="Rencoret J."/>
            <person name="Gutierrez A."/>
            <person name="Sun H."/>
            <person name="Lindquist E."/>
            <person name="Barry K."/>
            <person name="Riley R."/>
            <person name="Grigoriev I.V."/>
            <person name="Henrissat B."/>
            <person name="Kues U."/>
            <person name="Berka R.M."/>
            <person name="Martinez A.T."/>
            <person name="Covert S.F."/>
            <person name="Blanchette R.A."/>
            <person name="Cullen D."/>
        </authorList>
    </citation>
    <scope>NUCLEOTIDE SEQUENCE [LARGE SCALE GENOMIC DNA]</scope>
    <source>
        <strain evidence="1 2">11061_1 CR5-6</strain>
    </source>
</reference>
<dbReference type="EMBL" id="KN840523">
    <property type="protein sequence ID" value="KIP06192.1"/>
    <property type="molecule type" value="Genomic_DNA"/>
</dbReference>
<evidence type="ECO:0000313" key="1">
    <source>
        <dbReference type="EMBL" id="KIP06192.1"/>
    </source>
</evidence>
<sequence>MSDMAKSDLVCVVSTCIGWVSALSDVDIIALGRKCLEAATTEYHCGQDRQRTRWREAYLSSHSWRLELAEFSSSRSRCSASIAAVALTCCSRRILNGKSEKAH</sequence>
<organism evidence="1 2">
    <name type="scientific">Phlebiopsis gigantea (strain 11061_1 CR5-6)</name>
    <name type="common">White-rot fungus</name>
    <name type="synonym">Peniophora gigantea</name>
    <dbReference type="NCBI Taxonomy" id="745531"/>
    <lineage>
        <taxon>Eukaryota</taxon>
        <taxon>Fungi</taxon>
        <taxon>Dikarya</taxon>
        <taxon>Basidiomycota</taxon>
        <taxon>Agaricomycotina</taxon>
        <taxon>Agaricomycetes</taxon>
        <taxon>Polyporales</taxon>
        <taxon>Phanerochaetaceae</taxon>
        <taxon>Phlebiopsis</taxon>
    </lineage>
</organism>
<protein>
    <submittedName>
        <fullName evidence="1">Uncharacterized protein</fullName>
    </submittedName>
</protein>
<gene>
    <name evidence="1" type="ORF">PHLGIDRAFT_467729</name>
</gene>
<dbReference type="HOGENOM" id="CLU_2264706_0_0_1"/>
<proteinExistence type="predicted"/>
<accession>A0A0C3S6G9</accession>